<evidence type="ECO:0000313" key="2">
    <source>
        <dbReference type="Proteomes" id="UP000002218"/>
    </source>
</evidence>
<reference evidence="1 2" key="2">
    <citation type="journal article" date="2010" name="Stand. Genomic Sci.">
        <title>Complete genome sequence of Nakamurella multipartita type strain (Y-104).</title>
        <authorList>
            <person name="Tice H."/>
            <person name="Mayilraj S."/>
            <person name="Sims D."/>
            <person name="Lapidus A."/>
            <person name="Nolan M."/>
            <person name="Lucas S."/>
            <person name="Glavina Del Rio T."/>
            <person name="Copeland A."/>
            <person name="Cheng J.F."/>
            <person name="Meincke L."/>
            <person name="Bruce D."/>
            <person name="Goodwin L."/>
            <person name="Pitluck S."/>
            <person name="Ivanova N."/>
            <person name="Mavromatis K."/>
            <person name="Ovchinnikova G."/>
            <person name="Pati A."/>
            <person name="Chen A."/>
            <person name="Palaniappan K."/>
            <person name="Land M."/>
            <person name="Hauser L."/>
            <person name="Chang Y.J."/>
            <person name="Jeffries C.D."/>
            <person name="Detter J.C."/>
            <person name="Brettin T."/>
            <person name="Rohde M."/>
            <person name="Goker M."/>
            <person name="Bristow J."/>
            <person name="Eisen J.A."/>
            <person name="Markowitz V."/>
            <person name="Hugenholtz P."/>
            <person name="Kyrpides N.C."/>
            <person name="Klenk H.P."/>
            <person name="Chen F."/>
        </authorList>
    </citation>
    <scope>NUCLEOTIDE SEQUENCE [LARGE SCALE GENOMIC DNA]</scope>
    <source>
        <strain evidence="2">ATCC 700099 / DSM 44233 / CIP 104796 / JCM 9543 / NBRC 105858 / Y-104</strain>
    </source>
</reference>
<organism evidence="1 2">
    <name type="scientific">Nakamurella multipartita (strain ATCC 700099 / DSM 44233 / CIP 104796 / JCM 9543 / NBRC 105858 / Y-104)</name>
    <name type="common">Microsphaera multipartita</name>
    <dbReference type="NCBI Taxonomy" id="479431"/>
    <lineage>
        <taxon>Bacteria</taxon>
        <taxon>Bacillati</taxon>
        <taxon>Actinomycetota</taxon>
        <taxon>Actinomycetes</taxon>
        <taxon>Nakamurellales</taxon>
        <taxon>Nakamurellaceae</taxon>
        <taxon>Nakamurella</taxon>
    </lineage>
</organism>
<dbReference type="Proteomes" id="UP000002218">
    <property type="component" value="Chromosome"/>
</dbReference>
<gene>
    <name evidence="1" type="ordered locus">Namu_1711</name>
</gene>
<dbReference type="HOGENOM" id="CLU_097546_0_0_11"/>
<dbReference type="KEGG" id="nml:Namu_1711"/>
<sequence length="231" mass="25227">MGGMPEDHPAETARPRRNRVDPEGRIVAIAARGAWTGNRGILHRGTEIVRPWAGIAWIICALEFRGRRIPQWAPGHYTPLFFTDEAVALAAGHRPCALCRRPAFRAFVEAVDPPGALRAPNLDRLLHAQRRVPADDPQRSARAWPELPDGTFVRWPDRPAVLVGDALVEWAGGTYRRAVRRPHTGRAAVLTPPATVTALAAGYPVQIDDAALVLAGRVPSTRTRPPARTGD</sequence>
<protein>
    <submittedName>
        <fullName evidence="1">Uncharacterized protein</fullName>
    </submittedName>
</protein>
<dbReference type="AlphaFoldDB" id="C8XFZ0"/>
<proteinExistence type="predicted"/>
<keyword evidence="2" id="KW-1185">Reference proteome</keyword>
<dbReference type="InParanoid" id="C8XFZ0"/>
<dbReference type="STRING" id="479431.Namu_1711"/>
<dbReference type="EMBL" id="CP001737">
    <property type="protein sequence ID" value="ACV78101.1"/>
    <property type="molecule type" value="Genomic_DNA"/>
</dbReference>
<name>C8XFZ0_NAKMY</name>
<dbReference type="eggNOG" id="ENOG5031E6R">
    <property type="taxonomic scope" value="Bacteria"/>
</dbReference>
<evidence type="ECO:0000313" key="1">
    <source>
        <dbReference type="EMBL" id="ACV78101.1"/>
    </source>
</evidence>
<reference evidence="2" key="1">
    <citation type="submission" date="2009-09" db="EMBL/GenBank/DDBJ databases">
        <title>The complete genome of Nakamurella multipartita DSM 44233.</title>
        <authorList>
            <consortium name="US DOE Joint Genome Institute (JGI-PGF)"/>
            <person name="Lucas S."/>
            <person name="Copeland A."/>
            <person name="Lapidus A."/>
            <person name="Glavina del Rio T."/>
            <person name="Dalin E."/>
            <person name="Tice H."/>
            <person name="Bruce D."/>
            <person name="Goodwin L."/>
            <person name="Pitluck S."/>
            <person name="Kyrpides N."/>
            <person name="Mavromatis K."/>
            <person name="Ivanova N."/>
            <person name="Ovchinnikova G."/>
            <person name="Sims D."/>
            <person name="Meincke L."/>
            <person name="Brettin T."/>
            <person name="Detter J.C."/>
            <person name="Han C."/>
            <person name="Larimer F."/>
            <person name="Land M."/>
            <person name="Hauser L."/>
            <person name="Markowitz V."/>
            <person name="Cheng J.-F."/>
            <person name="Hugenholtz P."/>
            <person name="Woyke T."/>
            <person name="Wu D."/>
            <person name="Klenk H.-P."/>
            <person name="Eisen J.A."/>
        </authorList>
    </citation>
    <scope>NUCLEOTIDE SEQUENCE [LARGE SCALE GENOMIC DNA]</scope>
    <source>
        <strain evidence="2">ATCC 700099 / DSM 44233 / CIP 104796 / JCM 9543 / NBRC 105858 / Y-104</strain>
    </source>
</reference>
<accession>C8XFZ0</accession>